<keyword evidence="3 6" id="KW-0540">Nuclease</keyword>
<comment type="function">
    <text evidence="6">DNA repair enzyme involved in the repair of deaminated bases. Selectively cleaves double-stranded DNA at the second phosphodiester bond 3' to a deoxyinosine leaving behind the intact lesion on the nicked DNA.</text>
</comment>
<dbReference type="GO" id="GO:0005737">
    <property type="term" value="C:cytoplasm"/>
    <property type="evidence" value="ECO:0007669"/>
    <property type="project" value="UniProtKB-SubCell"/>
</dbReference>
<dbReference type="GO" id="GO:0016891">
    <property type="term" value="F:RNA endonuclease activity producing 5'-phosphomonoesters, hydrolytic mechanism"/>
    <property type="evidence" value="ECO:0007669"/>
    <property type="project" value="TreeGrafter"/>
</dbReference>
<feature type="site" description="Interaction with target DNA" evidence="6">
    <location>
        <position position="82"/>
    </location>
</feature>
<dbReference type="RefSeq" id="WP_103115705.1">
    <property type="nucleotide sequence ID" value="NZ_PPFX01000022.1"/>
</dbReference>
<dbReference type="AlphaFoldDB" id="A0A2K2H9C2"/>
<evidence type="ECO:0000313" key="8">
    <source>
        <dbReference type="EMBL" id="PNU19861.1"/>
    </source>
</evidence>
<feature type="region of interest" description="Disordered" evidence="7">
    <location>
        <begin position="145"/>
        <end position="164"/>
    </location>
</feature>
<comment type="subcellular location">
    <subcellularLocation>
        <location evidence="1 6">Cytoplasm</location>
    </subcellularLocation>
</comment>
<feature type="binding site" evidence="6">
    <location>
        <position position="44"/>
    </location>
    <ligand>
        <name>Mg(2+)</name>
        <dbReference type="ChEBI" id="CHEBI:18420"/>
    </ligand>
</feature>
<evidence type="ECO:0000256" key="5">
    <source>
        <dbReference type="ARBA" id="ARBA00022801"/>
    </source>
</evidence>
<evidence type="ECO:0000256" key="4">
    <source>
        <dbReference type="ARBA" id="ARBA00022759"/>
    </source>
</evidence>
<dbReference type="PANTHER" id="PTHR28511:SF1">
    <property type="entry name" value="ENDONUCLEASE V"/>
    <property type="match status" value="1"/>
</dbReference>
<protein>
    <recommendedName>
        <fullName evidence="6">Endonuclease V</fullName>
        <ecNumber evidence="6">3.1.21.7</ecNumber>
    </recommendedName>
    <alternativeName>
        <fullName evidence="6">Deoxyinosine 3'endonuclease</fullName>
    </alternativeName>
    <alternativeName>
        <fullName evidence="6">Deoxyribonuclease V</fullName>
        <shortName evidence="6">DNase V</shortName>
    </alternativeName>
</protein>
<gene>
    <name evidence="6" type="primary">nfi</name>
    <name evidence="8" type="ORF">C2E25_10545</name>
</gene>
<dbReference type="Pfam" id="PF04493">
    <property type="entry name" value="Endonuclease_5"/>
    <property type="match status" value="1"/>
</dbReference>
<comment type="similarity">
    <text evidence="6">Belongs to the endonuclease V family.</text>
</comment>
<keyword evidence="5 6" id="KW-0378">Hydrolase</keyword>
<evidence type="ECO:0000256" key="3">
    <source>
        <dbReference type="ARBA" id="ARBA00022722"/>
    </source>
</evidence>
<evidence type="ECO:0000256" key="2">
    <source>
        <dbReference type="ARBA" id="ARBA00022490"/>
    </source>
</evidence>
<dbReference type="Proteomes" id="UP000236340">
    <property type="component" value="Unassembled WGS sequence"/>
</dbReference>
<dbReference type="Gene3D" id="3.30.2170.10">
    <property type="entry name" value="archaeoglobus fulgidus dsm 4304 superfamily"/>
    <property type="match status" value="1"/>
</dbReference>
<proteinExistence type="inferred from homology"/>
<keyword evidence="6" id="KW-0227">DNA damage</keyword>
<dbReference type="NCBIfam" id="NF008629">
    <property type="entry name" value="PRK11617.1"/>
    <property type="match status" value="1"/>
</dbReference>
<sequence>MNFPDLHPWDLTYSAAIALQKDLATRVELRNRLRRPLSHVAGVDVSYRKHGDQFFAAVVVLSFPQLEPVEVADFSARVSFPYIPGLLSFRELPVLLQAFRRLRTVPDLVLVDGQGIAHPRRFGLASHLGLWLDLPTIGCAKSRLTGTAQMPGEDKGATSPLSDKGERIGTLLRSRARVKPLYISPGHRLDIPTAARLTLDCTGRYRMPEPTRLAHLETNRLRREAEAGQV</sequence>
<comment type="cofactor">
    <cofactor evidence="6">
        <name>Mg(2+)</name>
        <dbReference type="ChEBI" id="CHEBI:18420"/>
    </cofactor>
</comment>
<keyword evidence="6" id="KW-0234">DNA repair</keyword>
<evidence type="ECO:0000256" key="1">
    <source>
        <dbReference type="ARBA" id="ARBA00004496"/>
    </source>
</evidence>
<organism evidence="8 9">
    <name type="scientific">Geothermobacter hydrogeniphilus</name>
    <dbReference type="NCBI Taxonomy" id="1969733"/>
    <lineage>
        <taxon>Bacteria</taxon>
        <taxon>Pseudomonadati</taxon>
        <taxon>Thermodesulfobacteriota</taxon>
        <taxon>Desulfuromonadia</taxon>
        <taxon>Desulfuromonadales</taxon>
        <taxon>Geothermobacteraceae</taxon>
        <taxon>Geothermobacter</taxon>
    </lineage>
</organism>
<dbReference type="EC" id="3.1.21.7" evidence="6"/>
<keyword evidence="6" id="KW-0479">Metal-binding</keyword>
<feature type="binding site" evidence="6">
    <location>
        <position position="112"/>
    </location>
    <ligand>
        <name>Mg(2+)</name>
        <dbReference type="ChEBI" id="CHEBI:18420"/>
    </ligand>
</feature>
<keyword evidence="4 6" id="KW-0255">Endonuclease</keyword>
<dbReference type="InterPro" id="IPR007581">
    <property type="entry name" value="Endonuclease-V"/>
</dbReference>
<dbReference type="EMBL" id="PPFX01000022">
    <property type="protein sequence ID" value="PNU19861.1"/>
    <property type="molecule type" value="Genomic_DNA"/>
</dbReference>
<dbReference type="PANTHER" id="PTHR28511">
    <property type="entry name" value="ENDONUCLEASE V"/>
    <property type="match status" value="1"/>
</dbReference>
<dbReference type="GO" id="GO:0043737">
    <property type="term" value="F:deoxyribonuclease V activity"/>
    <property type="evidence" value="ECO:0007669"/>
    <property type="project" value="UniProtKB-UniRule"/>
</dbReference>
<dbReference type="HAMAP" id="MF_00801">
    <property type="entry name" value="Endonuclease_5"/>
    <property type="match status" value="1"/>
</dbReference>
<reference evidence="8 9" key="1">
    <citation type="journal article" date="2018" name="Genome Announc.">
        <title>Genome Sequence of Geothermobacter sp. HR-1 Iron Reducer from the Loihi Seamount.</title>
        <authorList>
            <person name="Smith H."/>
            <person name="Abuyen K."/>
            <person name="Tremblay J."/>
            <person name="Savalia P."/>
            <person name="Perez-Rodriguez I."/>
            <person name="Emerson D."/>
            <person name="Tully B."/>
            <person name="Amend J."/>
        </authorList>
    </citation>
    <scope>NUCLEOTIDE SEQUENCE [LARGE SCALE GENOMIC DNA]</scope>
    <source>
        <strain evidence="8 9">HR-1</strain>
    </source>
</reference>
<keyword evidence="2 6" id="KW-0963">Cytoplasm</keyword>
<evidence type="ECO:0000256" key="7">
    <source>
        <dbReference type="SAM" id="MobiDB-lite"/>
    </source>
</evidence>
<dbReference type="OrthoDB" id="9790916at2"/>
<comment type="caution">
    <text evidence="8">The sequence shown here is derived from an EMBL/GenBank/DDBJ whole genome shotgun (WGS) entry which is preliminary data.</text>
</comment>
<evidence type="ECO:0000313" key="9">
    <source>
        <dbReference type="Proteomes" id="UP000236340"/>
    </source>
</evidence>
<name>A0A2K2H9C2_9BACT</name>
<dbReference type="CDD" id="cd06559">
    <property type="entry name" value="Endonuclease_V"/>
    <property type="match status" value="1"/>
</dbReference>
<dbReference type="GO" id="GO:0006281">
    <property type="term" value="P:DNA repair"/>
    <property type="evidence" value="ECO:0007669"/>
    <property type="project" value="UniProtKB-UniRule"/>
</dbReference>
<accession>A0A2K2H9C2</accession>
<evidence type="ECO:0000256" key="6">
    <source>
        <dbReference type="HAMAP-Rule" id="MF_00801"/>
    </source>
</evidence>
<dbReference type="GO" id="GO:0003727">
    <property type="term" value="F:single-stranded RNA binding"/>
    <property type="evidence" value="ECO:0007669"/>
    <property type="project" value="TreeGrafter"/>
</dbReference>
<comment type="catalytic activity">
    <reaction evidence="6">
        <text>Endonucleolytic cleavage at apurinic or apyrimidinic sites to products with a 5'-phosphate.</text>
        <dbReference type="EC" id="3.1.21.7"/>
    </reaction>
</comment>
<dbReference type="GO" id="GO:0000287">
    <property type="term" value="F:magnesium ion binding"/>
    <property type="evidence" value="ECO:0007669"/>
    <property type="project" value="UniProtKB-UniRule"/>
</dbReference>
<keyword evidence="6" id="KW-0460">Magnesium</keyword>